<proteinExistence type="predicted"/>
<keyword evidence="2" id="KW-0548">Nucleotidyltransferase</keyword>
<comment type="caution">
    <text evidence="2">The sequence shown here is derived from an EMBL/GenBank/DDBJ whole genome shotgun (WGS) entry which is preliminary data.</text>
</comment>
<gene>
    <name evidence="2" type="ORF">COB20_13740</name>
</gene>
<dbReference type="GO" id="GO:0016779">
    <property type="term" value="F:nucleotidyltransferase activity"/>
    <property type="evidence" value="ECO:0007669"/>
    <property type="project" value="UniProtKB-KW"/>
</dbReference>
<evidence type="ECO:0000313" key="3">
    <source>
        <dbReference type="Proteomes" id="UP000218767"/>
    </source>
</evidence>
<keyword evidence="2" id="KW-0808">Transferase</keyword>
<keyword evidence="1" id="KW-1133">Transmembrane helix</keyword>
<dbReference type="EMBL" id="NVUL01000084">
    <property type="protein sequence ID" value="PCI75047.1"/>
    <property type="molecule type" value="Genomic_DNA"/>
</dbReference>
<feature type="transmembrane region" description="Helical" evidence="1">
    <location>
        <begin position="99"/>
        <end position="121"/>
    </location>
</feature>
<feature type="transmembrane region" description="Helical" evidence="1">
    <location>
        <begin position="44"/>
        <end position="63"/>
    </location>
</feature>
<organism evidence="2 3">
    <name type="scientific">SAR86 cluster bacterium</name>
    <dbReference type="NCBI Taxonomy" id="2030880"/>
    <lineage>
        <taxon>Bacteria</taxon>
        <taxon>Pseudomonadati</taxon>
        <taxon>Pseudomonadota</taxon>
        <taxon>Gammaproteobacteria</taxon>
        <taxon>SAR86 cluster</taxon>
    </lineage>
</organism>
<sequence length="126" mass="13419">MRYFIKFTYLLAAAINLAPAIGVYSNDILGLLYGVEIPSSELSLLLRHRAVLFALVGGLLLTAAFQSHLRTQAGIAGLISMLSFVVLFIVTGADNESLLRVALIDSVVGSLFIAGFGLHLLKRGSA</sequence>
<protein>
    <submittedName>
        <fullName evidence="2">Phosphopantetheine adenylyltransferase</fullName>
    </submittedName>
</protein>
<evidence type="ECO:0000313" key="2">
    <source>
        <dbReference type="EMBL" id="PCI75047.1"/>
    </source>
</evidence>
<evidence type="ECO:0000256" key="1">
    <source>
        <dbReference type="SAM" id="Phobius"/>
    </source>
</evidence>
<dbReference type="Proteomes" id="UP000218767">
    <property type="component" value="Unassembled WGS sequence"/>
</dbReference>
<reference evidence="3" key="1">
    <citation type="submission" date="2017-08" db="EMBL/GenBank/DDBJ databases">
        <title>A dynamic microbial community with high functional redundancy inhabits the cold, oxic subseafloor aquifer.</title>
        <authorList>
            <person name="Tully B.J."/>
            <person name="Wheat C.G."/>
            <person name="Glazer B.T."/>
            <person name="Huber J.A."/>
        </authorList>
    </citation>
    <scope>NUCLEOTIDE SEQUENCE [LARGE SCALE GENOMIC DNA]</scope>
</reference>
<dbReference type="AlphaFoldDB" id="A0A2A4WZ04"/>
<keyword evidence="1" id="KW-0472">Membrane</keyword>
<keyword evidence="1" id="KW-0812">Transmembrane</keyword>
<name>A0A2A4WZ04_9GAMM</name>
<accession>A0A2A4WZ04</accession>
<feature type="transmembrane region" description="Helical" evidence="1">
    <location>
        <begin position="75"/>
        <end position="93"/>
    </location>
</feature>